<organism evidence="2 3">
    <name type="scientific">Paragonimus westermani</name>
    <dbReference type="NCBI Taxonomy" id="34504"/>
    <lineage>
        <taxon>Eukaryota</taxon>
        <taxon>Metazoa</taxon>
        <taxon>Spiralia</taxon>
        <taxon>Lophotrochozoa</taxon>
        <taxon>Platyhelminthes</taxon>
        <taxon>Trematoda</taxon>
        <taxon>Digenea</taxon>
        <taxon>Plagiorchiida</taxon>
        <taxon>Troglotremata</taxon>
        <taxon>Troglotrematidae</taxon>
        <taxon>Paragonimus</taxon>
    </lineage>
</organism>
<evidence type="ECO:0000256" key="1">
    <source>
        <dbReference type="SAM" id="Coils"/>
    </source>
</evidence>
<proteinExistence type="predicted"/>
<keyword evidence="1" id="KW-0175">Coiled coil</keyword>
<evidence type="ECO:0000313" key="3">
    <source>
        <dbReference type="Proteomes" id="UP000699462"/>
    </source>
</evidence>
<gene>
    <name evidence="2" type="ORF">P879_11295</name>
</gene>
<sequence>YSNHDFNSSVVAIIFQDGCRKLEAWLDKVSHHLHADVSHFSNEPNLSSQQKKDDQSIQTTLPVTLLPACQTLHEVNTQLNFTTAQVEEAETKQKLLEELKEHAEILHRSALCETVEQTNQDWTDHVETLKKRYWVVHTFIHNLYAQLMAQNHCHQLL</sequence>
<feature type="coiled-coil region" evidence="1">
    <location>
        <begin position="72"/>
        <end position="106"/>
    </location>
</feature>
<dbReference type="AlphaFoldDB" id="A0A8T0DCI6"/>
<comment type="caution">
    <text evidence="2">The sequence shown here is derived from an EMBL/GenBank/DDBJ whole genome shotgun (WGS) entry which is preliminary data.</text>
</comment>
<name>A0A8T0DCI6_9TREM</name>
<evidence type="ECO:0000313" key="2">
    <source>
        <dbReference type="EMBL" id="KAF8565545.1"/>
    </source>
</evidence>
<accession>A0A8T0DCI6</accession>
<keyword evidence="3" id="KW-1185">Reference proteome</keyword>
<dbReference type="Proteomes" id="UP000699462">
    <property type="component" value="Unassembled WGS sequence"/>
</dbReference>
<protein>
    <submittedName>
        <fullName evidence="2">Uncharacterized protein</fullName>
    </submittedName>
</protein>
<dbReference type="EMBL" id="JTDF01006560">
    <property type="protein sequence ID" value="KAF8565545.1"/>
    <property type="molecule type" value="Genomic_DNA"/>
</dbReference>
<feature type="non-terminal residue" evidence="2">
    <location>
        <position position="157"/>
    </location>
</feature>
<reference evidence="2 3" key="1">
    <citation type="submission" date="2019-07" db="EMBL/GenBank/DDBJ databases">
        <title>Annotation for the trematode Paragonimus westermani.</title>
        <authorList>
            <person name="Choi Y.-J."/>
        </authorList>
    </citation>
    <scope>NUCLEOTIDE SEQUENCE [LARGE SCALE GENOMIC DNA]</scope>
    <source>
        <strain evidence="2">180907_Pwestermani</strain>
    </source>
</reference>
<feature type="non-terminal residue" evidence="2">
    <location>
        <position position="1"/>
    </location>
</feature>
<dbReference type="OrthoDB" id="10642387at2759"/>